<dbReference type="Gene3D" id="3.30.465.10">
    <property type="match status" value="1"/>
</dbReference>
<dbReference type="PANTHER" id="PTHR43099:SF5">
    <property type="entry name" value="HLYC_CORC FAMILY TRANSPORTER"/>
    <property type="match status" value="1"/>
</dbReference>
<reference evidence="8 9" key="1">
    <citation type="submission" date="2019-10" db="EMBL/GenBank/DDBJ databases">
        <title>Lysobacter alkalisoli sp. nov., isolated from saline-alkaline soil.</title>
        <authorList>
            <person name="Sun J.-Q."/>
        </authorList>
    </citation>
    <scope>NUCLEOTIDE SEQUENCE [LARGE SCALE GENOMIC DNA]</scope>
    <source>
        <strain evidence="8 9">KCTC 42381</strain>
    </source>
</reference>
<dbReference type="InterPro" id="IPR016169">
    <property type="entry name" value="FAD-bd_PCMH_sub2"/>
</dbReference>
<dbReference type="Gene3D" id="3.10.580.10">
    <property type="entry name" value="CBS-domain"/>
    <property type="match status" value="1"/>
</dbReference>
<evidence type="ECO:0000256" key="6">
    <source>
        <dbReference type="ARBA" id="ARBA00023122"/>
    </source>
</evidence>
<evidence type="ECO:0000256" key="4">
    <source>
        <dbReference type="ARBA" id="ARBA00022737"/>
    </source>
</evidence>
<dbReference type="RefSeq" id="WP_141483228.1">
    <property type="nucleotide sequence ID" value="NZ_VICD02000304.1"/>
</dbReference>
<keyword evidence="6" id="KW-0129">CBS domain</keyword>
<dbReference type="InterPro" id="IPR000644">
    <property type="entry name" value="CBS_dom"/>
</dbReference>
<keyword evidence="2" id="KW-1003">Cell membrane</keyword>
<dbReference type="FunFam" id="3.30.465.10:FF:000023">
    <property type="entry name" value="Magnesium and cobalt transporter"/>
    <property type="match status" value="1"/>
</dbReference>
<keyword evidence="7" id="KW-0472">Membrane</keyword>
<dbReference type="SMART" id="SM01091">
    <property type="entry name" value="CorC_HlyC"/>
    <property type="match status" value="1"/>
</dbReference>
<dbReference type="InterPro" id="IPR036318">
    <property type="entry name" value="FAD-bd_PCMH-like_sf"/>
</dbReference>
<dbReference type="Pfam" id="PF00571">
    <property type="entry name" value="CBS"/>
    <property type="match status" value="2"/>
</dbReference>
<dbReference type="Pfam" id="PF01595">
    <property type="entry name" value="CNNM"/>
    <property type="match status" value="1"/>
</dbReference>
<dbReference type="SUPFAM" id="SSF54631">
    <property type="entry name" value="CBS-domain pair"/>
    <property type="match status" value="1"/>
</dbReference>
<sequence>MLELTIVLILIALNGFFAMSEMALVTSRKPRLKQMAQDSGRAQRALELSEHPERFLSTVQVGITLIGILTGTFGGAAIGASIGQWLGEQVPALAVSGPLSFDRLYSDAIGLTLSVGLITYMTIVLGELLPKRLAQLAPERLASFVAVPMHVLSKIAIPAVWLLSISVRALLRLLRAEQSSESKVTEEEIRLLVSESHEQGVIDADERKMVYRVLSLGDRTAESLMTPRTRIVWLDAEAAVAENLEQMRETPFSRYPVYRGDDREVLGILETKSLFESLQQPGPPRLFERLREALFVSESTHAFKLLEIFREEQQSIALVVDEYGDVTGLVTVNDLLGAVIGRIQASESEDSEAPVVQRADGTWLLDGSLPLDDLRELIDGARLPVEEEPDFHTAAGMVINHFGRIPHVGEYLDWDGWRIEVVDLDGPRIDKLLLQALPDLDADSDETLG</sequence>
<dbReference type="InterPro" id="IPR002550">
    <property type="entry name" value="CNNM"/>
</dbReference>
<dbReference type="SUPFAM" id="SSF56176">
    <property type="entry name" value="FAD-binding/transporter-associated domain-like"/>
    <property type="match status" value="1"/>
</dbReference>
<evidence type="ECO:0000256" key="5">
    <source>
        <dbReference type="ARBA" id="ARBA00022989"/>
    </source>
</evidence>
<comment type="caution">
    <text evidence="8">The sequence shown here is derived from an EMBL/GenBank/DDBJ whole genome shotgun (WGS) entry which is preliminary data.</text>
</comment>
<dbReference type="PANTHER" id="PTHR43099">
    <property type="entry name" value="UPF0053 PROTEIN YRKA"/>
    <property type="match status" value="1"/>
</dbReference>
<dbReference type="Pfam" id="PF03471">
    <property type="entry name" value="CorC_HlyC"/>
    <property type="match status" value="1"/>
</dbReference>
<gene>
    <name evidence="8" type="ORF">FKV24_017035</name>
</gene>
<evidence type="ECO:0000313" key="8">
    <source>
        <dbReference type="EMBL" id="KAB8165663.1"/>
    </source>
</evidence>
<dbReference type="InterPro" id="IPR046342">
    <property type="entry name" value="CBS_dom_sf"/>
</dbReference>
<name>A0A508A373_9GAMM</name>
<evidence type="ECO:0000256" key="1">
    <source>
        <dbReference type="ARBA" id="ARBA00004651"/>
    </source>
</evidence>
<dbReference type="InterPro" id="IPR044751">
    <property type="entry name" value="Ion_transp-like_CBS"/>
</dbReference>
<comment type="subcellular location">
    <subcellularLocation>
        <location evidence="1">Cell membrane</location>
        <topology evidence="1">Multi-pass membrane protein</topology>
    </subcellularLocation>
</comment>
<dbReference type="AlphaFoldDB" id="A0A508A373"/>
<keyword evidence="4" id="KW-0677">Repeat</keyword>
<evidence type="ECO:0000256" key="3">
    <source>
        <dbReference type="ARBA" id="ARBA00022692"/>
    </source>
</evidence>
<evidence type="ECO:0000256" key="7">
    <source>
        <dbReference type="ARBA" id="ARBA00023136"/>
    </source>
</evidence>
<protein>
    <submittedName>
        <fullName evidence="8">DUF21 domain-containing protein</fullName>
    </submittedName>
</protein>
<accession>A0A508A373</accession>
<dbReference type="SMART" id="SM00116">
    <property type="entry name" value="CBS"/>
    <property type="match status" value="2"/>
</dbReference>
<dbReference type="InterPro" id="IPR005170">
    <property type="entry name" value="Transptr-assoc_dom"/>
</dbReference>
<dbReference type="PROSITE" id="PS51371">
    <property type="entry name" value="CBS"/>
    <property type="match status" value="2"/>
</dbReference>
<keyword evidence="5" id="KW-1133">Transmembrane helix</keyword>
<evidence type="ECO:0000256" key="2">
    <source>
        <dbReference type="ARBA" id="ARBA00022475"/>
    </source>
</evidence>
<dbReference type="InterPro" id="IPR051676">
    <property type="entry name" value="UPF0053_domain"/>
</dbReference>
<dbReference type="GO" id="GO:0050660">
    <property type="term" value="F:flavin adenine dinucleotide binding"/>
    <property type="evidence" value="ECO:0007669"/>
    <property type="project" value="InterPro"/>
</dbReference>
<evidence type="ECO:0000313" key="9">
    <source>
        <dbReference type="Proteomes" id="UP000320431"/>
    </source>
</evidence>
<organism evidence="8 9">
    <name type="scientific">Marilutibacter maris</name>
    <dbReference type="NCBI Taxonomy" id="1605891"/>
    <lineage>
        <taxon>Bacteria</taxon>
        <taxon>Pseudomonadati</taxon>
        <taxon>Pseudomonadota</taxon>
        <taxon>Gammaproteobacteria</taxon>
        <taxon>Lysobacterales</taxon>
        <taxon>Lysobacteraceae</taxon>
        <taxon>Marilutibacter</taxon>
    </lineage>
</organism>
<dbReference type="GO" id="GO:0005886">
    <property type="term" value="C:plasma membrane"/>
    <property type="evidence" value="ECO:0007669"/>
    <property type="project" value="UniProtKB-SubCell"/>
</dbReference>
<dbReference type="PROSITE" id="PS51846">
    <property type="entry name" value="CNNM"/>
    <property type="match status" value="1"/>
</dbReference>
<proteinExistence type="predicted"/>
<dbReference type="Proteomes" id="UP000320431">
    <property type="component" value="Unassembled WGS sequence"/>
</dbReference>
<dbReference type="EMBL" id="VICD02000304">
    <property type="protein sequence ID" value="KAB8165663.1"/>
    <property type="molecule type" value="Genomic_DNA"/>
</dbReference>
<dbReference type="CDD" id="cd04590">
    <property type="entry name" value="CBS_pair_CorC_HlyC_assoc"/>
    <property type="match status" value="1"/>
</dbReference>
<keyword evidence="3" id="KW-0812">Transmembrane</keyword>